<keyword evidence="3" id="KW-0812">Transmembrane</keyword>
<name>A0ABS8GCN3_9ALTE</name>
<accession>A0ABS8GCN3</accession>
<dbReference type="Proteomes" id="UP001520878">
    <property type="component" value="Unassembled WGS sequence"/>
</dbReference>
<gene>
    <name evidence="4" type="ORF">LJ739_11930</name>
</gene>
<feature type="region of interest" description="Disordered" evidence="2">
    <location>
        <begin position="1"/>
        <end position="21"/>
    </location>
</feature>
<keyword evidence="5" id="KW-1185">Reference proteome</keyword>
<feature type="transmembrane region" description="Helical" evidence="3">
    <location>
        <begin position="31"/>
        <end position="51"/>
    </location>
</feature>
<sequence length="652" mass="72365">MHTRPVDVLPPDYDPHRHQRDEQTRIRKQRWLVFSAVTILVALIGLALVWMRPAVYQSQARLYFDYPSGTDTSVQDVAQQQLSLHRQRLLAADILTQVVEQQGNSLDIASLRQMLSVSLDVDARVLLLRATGSRSGELASIVQTWIDVFRSADQLQLDSDTQREIRRIDDQLEQLEQRLSDARGLMQAFGQQHNIVSLERTENRALNTVTGISKALDQARAEYAQFKGLLESVRQGIAQGQTIVRPADEARLSNLSDQIEVLEQELSDLSERFTDEYMALDPDIVAKQRSLQQLKNYKEEQRQLSQQQYLLELERQVTAADAKRQRLSDELNLLNKDAAAFSDILAEYQQRAELVDQLQVSRDQLRNQRLSLEVILPDVPQIDVLEAPQIADTPIAPDYWLDSLWVVVGALSCGFISLLLHWLVMGSGRPVSSGATHYTVVNPQQGPSALSLSGGEADPRLLADGGAPLSLPQAGTGVVPTPLSQTAVQQLYDGGNDRSKCIVGLLMCGASVDDLLGITVEQLDSEHNRVPLTDGRQLELPAPLMSVLKALTGAVTAGSGSIWPVHYNPEAVDQLLINLAHDHGIEQADSLTAQRLRLTYLASLMEKGCRLSDLELIAGAISAPLLAVCREQSRPAQALDWQQIDPIYPLKW</sequence>
<dbReference type="RefSeq" id="WP_229160794.1">
    <property type="nucleotide sequence ID" value="NZ_JAJEWP010000003.1"/>
</dbReference>
<keyword evidence="3" id="KW-0472">Membrane</keyword>
<proteinExistence type="predicted"/>
<evidence type="ECO:0000256" key="3">
    <source>
        <dbReference type="SAM" id="Phobius"/>
    </source>
</evidence>
<evidence type="ECO:0000256" key="1">
    <source>
        <dbReference type="SAM" id="Coils"/>
    </source>
</evidence>
<organism evidence="4 5">
    <name type="scientific">Fluctibacter halophilus</name>
    <dbReference type="NCBI Taxonomy" id="226011"/>
    <lineage>
        <taxon>Bacteria</taxon>
        <taxon>Pseudomonadati</taxon>
        <taxon>Pseudomonadota</taxon>
        <taxon>Gammaproteobacteria</taxon>
        <taxon>Alteromonadales</taxon>
        <taxon>Alteromonadaceae</taxon>
        <taxon>Fluctibacter</taxon>
    </lineage>
</organism>
<feature type="coiled-coil region" evidence="1">
    <location>
        <begin position="158"/>
        <end position="192"/>
    </location>
</feature>
<evidence type="ECO:0000313" key="4">
    <source>
        <dbReference type="EMBL" id="MCC2616951.1"/>
    </source>
</evidence>
<evidence type="ECO:0000256" key="2">
    <source>
        <dbReference type="SAM" id="MobiDB-lite"/>
    </source>
</evidence>
<dbReference type="EMBL" id="JAJEWP010000003">
    <property type="protein sequence ID" value="MCC2616951.1"/>
    <property type="molecule type" value="Genomic_DNA"/>
</dbReference>
<comment type="caution">
    <text evidence="4">The sequence shown here is derived from an EMBL/GenBank/DDBJ whole genome shotgun (WGS) entry which is preliminary data.</text>
</comment>
<dbReference type="PANTHER" id="PTHR32309:SF13">
    <property type="entry name" value="FERRIC ENTEROBACTIN TRANSPORT PROTEIN FEPE"/>
    <property type="match status" value="1"/>
</dbReference>
<dbReference type="PANTHER" id="PTHR32309">
    <property type="entry name" value="TYROSINE-PROTEIN KINASE"/>
    <property type="match status" value="1"/>
</dbReference>
<evidence type="ECO:0000313" key="5">
    <source>
        <dbReference type="Proteomes" id="UP001520878"/>
    </source>
</evidence>
<feature type="coiled-coil region" evidence="1">
    <location>
        <begin position="245"/>
        <end position="337"/>
    </location>
</feature>
<dbReference type="InterPro" id="IPR050445">
    <property type="entry name" value="Bact_polysacc_biosynth/exp"/>
</dbReference>
<protein>
    <submittedName>
        <fullName evidence="4">Uncharacterized protein</fullName>
    </submittedName>
</protein>
<keyword evidence="1" id="KW-0175">Coiled coil</keyword>
<keyword evidence="3" id="KW-1133">Transmembrane helix</keyword>
<reference evidence="4 5" key="1">
    <citation type="submission" date="2021-10" db="EMBL/GenBank/DDBJ databases">
        <title>Draft genome of Aestuariibacter halophilus JC2043.</title>
        <authorList>
            <person name="Emsley S.A."/>
            <person name="Pfannmuller K.M."/>
            <person name="Ushijima B."/>
            <person name="Saw J.H."/>
            <person name="Videau P."/>
        </authorList>
    </citation>
    <scope>NUCLEOTIDE SEQUENCE [LARGE SCALE GENOMIC DNA]</scope>
    <source>
        <strain evidence="4 5">JC2043</strain>
    </source>
</reference>